<reference evidence="9" key="1">
    <citation type="submission" date="2022-04" db="EMBL/GenBank/DDBJ databases">
        <title>A functionally conserved STORR gene fusion in Papaver species that diverged 16.8 million years ago.</title>
        <authorList>
            <person name="Catania T."/>
        </authorList>
    </citation>
    <scope>NUCLEOTIDE SEQUENCE</scope>
    <source>
        <strain evidence="9">S-188037</strain>
    </source>
</reference>
<dbReference type="Pfam" id="PF06955">
    <property type="entry name" value="XET_C"/>
    <property type="match status" value="1"/>
</dbReference>
<keyword evidence="6" id="KW-0134">Cell wall</keyword>
<comment type="caution">
    <text evidence="9">The sequence shown here is derived from an EMBL/GenBank/DDBJ whole genome shotgun (WGS) entry which is preliminary data.</text>
</comment>
<keyword evidence="6" id="KW-0961">Cell wall biogenesis/degradation</keyword>
<dbReference type="Gene3D" id="2.60.120.200">
    <property type="match status" value="1"/>
</dbReference>
<dbReference type="InterPro" id="IPR000757">
    <property type="entry name" value="Beta-glucanase-like"/>
</dbReference>
<dbReference type="InterPro" id="IPR008264">
    <property type="entry name" value="Beta_glucanase"/>
</dbReference>
<comment type="subcellular location">
    <subcellularLocation>
        <location evidence="6">Secreted</location>
        <location evidence="6">Cell wall</location>
    </subcellularLocation>
    <subcellularLocation>
        <location evidence="6">Secreted</location>
        <location evidence="6">Extracellular space</location>
        <location evidence="6">Apoplast</location>
    </subcellularLocation>
</comment>
<dbReference type="InterPro" id="IPR010713">
    <property type="entry name" value="XET_C"/>
</dbReference>
<evidence type="ECO:0000313" key="9">
    <source>
        <dbReference type="EMBL" id="KAI3915401.1"/>
    </source>
</evidence>
<keyword evidence="6" id="KW-0964">Secreted</keyword>
<dbReference type="PROSITE" id="PS51762">
    <property type="entry name" value="GH16_2"/>
    <property type="match status" value="1"/>
</dbReference>
<dbReference type="GO" id="GO:0016762">
    <property type="term" value="F:xyloglucan:xyloglucosyl transferase activity"/>
    <property type="evidence" value="ECO:0007669"/>
    <property type="project" value="UniProtKB-EC"/>
</dbReference>
<feature type="active site" description="Proton donor" evidence="5">
    <location>
        <position position="111"/>
    </location>
</feature>
<keyword evidence="6" id="KW-0052">Apoplast</keyword>
<comment type="similarity">
    <text evidence="6">Belongs to the glycosyl hydrolase 16 family.</text>
</comment>
<dbReference type="EC" id="2.4.1.207" evidence="6"/>
<dbReference type="CDD" id="cd02176">
    <property type="entry name" value="GH16_XET"/>
    <property type="match status" value="1"/>
</dbReference>
<dbReference type="GO" id="GO:0004553">
    <property type="term" value="F:hydrolase activity, hydrolyzing O-glycosyl compounds"/>
    <property type="evidence" value="ECO:0007669"/>
    <property type="project" value="InterPro"/>
</dbReference>
<protein>
    <recommendedName>
        <fullName evidence="6">Xyloglucan endotransglucosylase/hydrolase</fullName>
        <ecNumber evidence="6">2.4.1.207</ecNumber>
    </recommendedName>
</protein>
<dbReference type="PANTHER" id="PTHR31062">
    <property type="entry name" value="XYLOGLUCAN ENDOTRANSGLUCOSYLASE/HYDROLASE PROTEIN 8-RELATED"/>
    <property type="match status" value="1"/>
</dbReference>
<proteinExistence type="inferred from homology"/>
<name>A0AAD4SPM4_9MAGN</name>
<keyword evidence="10" id="KW-1185">Reference proteome</keyword>
<dbReference type="GO" id="GO:0048046">
    <property type="term" value="C:apoplast"/>
    <property type="evidence" value="ECO:0007669"/>
    <property type="project" value="UniProtKB-SubCell"/>
</dbReference>
<feature type="transmembrane region" description="Helical" evidence="7">
    <location>
        <begin position="12"/>
        <end position="35"/>
    </location>
</feature>
<dbReference type="GO" id="GO:0010411">
    <property type="term" value="P:xyloglucan metabolic process"/>
    <property type="evidence" value="ECO:0007669"/>
    <property type="project" value="InterPro"/>
</dbReference>
<dbReference type="PRINTS" id="PR00737">
    <property type="entry name" value="GLHYDRLASE16"/>
</dbReference>
<dbReference type="EMBL" id="JAJJMB010009159">
    <property type="protein sequence ID" value="KAI3915401.1"/>
    <property type="molecule type" value="Genomic_DNA"/>
</dbReference>
<accession>A0AAD4SPM4</accession>
<evidence type="ECO:0000256" key="7">
    <source>
        <dbReference type="SAM" id="Phobius"/>
    </source>
</evidence>
<dbReference type="SUPFAM" id="SSF49899">
    <property type="entry name" value="Concanavalin A-like lectins/glucanases"/>
    <property type="match status" value="1"/>
</dbReference>
<feature type="active site" description="Nucleophile" evidence="5">
    <location>
        <position position="107"/>
    </location>
</feature>
<dbReference type="PIRSF" id="PIRSF005604">
    <property type="entry name" value="XET"/>
    <property type="match status" value="1"/>
</dbReference>
<comment type="PTM">
    <text evidence="6">Contains at least one intrachain disulfide bond essential for its enzymatic activity.</text>
</comment>
<dbReference type="AlphaFoldDB" id="A0AAD4SPM4"/>
<dbReference type="Proteomes" id="UP001202328">
    <property type="component" value="Unassembled WGS sequence"/>
</dbReference>
<dbReference type="GO" id="GO:0042546">
    <property type="term" value="P:cell wall biogenesis"/>
    <property type="evidence" value="ECO:0007669"/>
    <property type="project" value="InterPro"/>
</dbReference>
<evidence type="ECO:0000313" key="10">
    <source>
        <dbReference type="Proteomes" id="UP001202328"/>
    </source>
</evidence>
<keyword evidence="7" id="KW-0472">Membrane</keyword>
<keyword evidence="3" id="KW-1015">Disulfide bond</keyword>
<evidence type="ECO:0000256" key="6">
    <source>
        <dbReference type="RuleBase" id="RU361120"/>
    </source>
</evidence>
<evidence type="ECO:0000256" key="2">
    <source>
        <dbReference type="ARBA" id="ARBA00022801"/>
    </source>
</evidence>
<dbReference type="FunFam" id="2.60.120.200:FF:000025">
    <property type="entry name" value="Xyloglucan endotransglucosylase/hydrolase"/>
    <property type="match status" value="1"/>
</dbReference>
<dbReference type="InterPro" id="IPR016455">
    <property type="entry name" value="XTH"/>
</dbReference>
<keyword evidence="2 6" id="KW-0378">Hydrolase</keyword>
<dbReference type="GO" id="GO:0071555">
    <property type="term" value="P:cell wall organization"/>
    <property type="evidence" value="ECO:0007669"/>
    <property type="project" value="UniProtKB-KW"/>
</dbReference>
<gene>
    <name evidence="9" type="ORF">MKW98_022359</name>
</gene>
<keyword evidence="7" id="KW-0812">Transmembrane</keyword>
<evidence type="ECO:0000256" key="4">
    <source>
        <dbReference type="ARBA" id="ARBA00023295"/>
    </source>
</evidence>
<keyword evidence="1 6" id="KW-0808">Transferase</keyword>
<dbReference type="InterPro" id="IPR013320">
    <property type="entry name" value="ConA-like_dom_sf"/>
</dbReference>
<evidence type="ECO:0000256" key="5">
    <source>
        <dbReference type="PIRSR" id="PIRSR005604-1"/>
    </source>
</evidence>
<feature type="domain" description="GH16" evidence="8">
    <location>
        <begin position="3"/>
        <end position="220"/>
    </location>
</feature>
<organism evidence="9 10">
    <name type="scientific">Papaver atlanticum</name>
    <dbReference type="NCBI Taxonomy" id="357466"/>
    <lineage>
        <taxon>Eukaryota</taxon>
        <taxon>Viridiplantae</taxon>
        <taxon>Streptophyta</taxon>
        <taxon>Embryophyta</taxon>
        <taxon>Tracheophyta</taxon>
        <taxon>Spermatophyta</taxon>
        <taxon>Magnoliopsida</taxon>
        <taxon>Ranunculales</taxon>
        <taxon>Papaveraceae</taxon>
        <taxon>Papaveroideae</taxon>
        <taxon>Papaver</taxon>
    </lineage>
</organism>
<evidence type="ECO:0000259" key="8">
    <source>
        <dbReference type="PROSITE" id="PS51762"/>
    </source>
</evidence>
<evidence type="ECO:0000256" key="3">
    <source>
        <dbReference type="ARBA" id="ARBA00023157"/>
    </source>
</evidence>
<dbReference type="Pfam" id="PF00722">
    <property type="entry name" value="Glyco_hydro_16"/>
    <property type="match status" value="1"/>
</dbReference>
<sequence length="298" mass="33957">MGSSSFGLSFPLGVMIVVLCFGCRGLLAVASVVGFERNYKITWGHVSSLDRGQTIQLSLDNSSGAGFASKLSYGSGYFRLRMKLPNKNSAGVVTAFYLTSRGRAHDELDFEFLGDKEGKPYRVQTNVFANGKGDREQRITLWFDPTSAYHNYKILWNPYQIVFFIDHTPIRVYKNKVSIGVNYPTKPMHIEASLWNGDSWATDGGQTKIDWSQAPFTAYFKEFNIDGCALGLSSNHKAPDEKNPDCYSSKFWWNNRSKYWRLNSQQQAAYKNVKKNHMYYDYCSDLPRFPNLPKECPQ</sequence>
<evidence type="ECO:0000256" key="1">
    <source>
        <dbReference type="ARBA" id="ARBA00022679"/>
    </source>
</evidence>
<comment type="function">
    <text evidence="6">Catalyzes xyloglucan endohydrolysis (XEH) and/or endotransglycosylation (XET). Cleaves and religates xyloglucan polymers, an essential constituent of the primary cell wall, and thereby participates in cell wall construction of growing tissues.</text>
</comment>
<keyword evidence="4 6" id="KW-0326">Glycosidase</keyword>
<dbReference type="InterPro" id="IPR044791">
    <property type="entry name" value="Beta-glucanase/XTH"/>
</dbReference>
<keyword evidence="7" id="KW-1133">Transmembrane helix</keyword>